<proteinExistence type="predicted"/>
<evidence type="ECO:0000313" key="1">
    <source>
        <dbReference type="Proteomes" id="UP000887565"/>
    </source>
</evidence>
<sequence>MSSRIRILICIFRTQTISHYSMLL</sequence>
<evidence type="ECO:0000313" key="2">
    <source>
        <dbReference type="WBParaSite" id="nRc.2.0.1.t29340-RA"/>
    </source>
</evidence>
<organism evidence="1 2">
    <name type="scientific">Romanomermis culicivorax</name>
    <name type="common">Nematode worm</name>
    <dbReference type="NCBI Taxonomy" id="13658"/>
    <lineage>
        <taxon>Eukaryota</taxon>
        <taxon>Metazoa</taxon>
        <taxon>Ecdysozoa</taxon>
        <taxon>Nematoda</taxon>
        <taxon>Enoplea</taxon>
        <taxon>Dorylaimia</taxon>
        <taxon>Mermithida</taxon>
        <taxon>Mermithoidea</taxon>
        <taxon>Mermithidae</taxon>
        <taxon>Romanomermis</taxon>
    </lineage>
</organism>
<dbReference type="AlphaFoldDB" id="A0A915JSQ3"/>
<protein>
    <submittedName>
        <fullName evidence="2">Uncharacterized protein</fullName>
    </submittedName>
</protein>
<reference evidence="2" key="1">
    <citation type="submission" date="2022-11" db="UniProtKB">
        <authorList>
            <consortium name="WormBaseParasite"/>
        </authorList>
    </citation>
    <scope>IDENTIFICATION</scope>
</reference>
<dbReference type="Proteomes" id="UP000887565">
    <property type="component" value="Unplaced"/>
</dbReference>
<dbReference type="WBParaSite" id="nRc.2.0.1.t29340-RA">
    <property type="protein sequence ID" value="nRc.2.0.1.t29340-RA"/>
    <property type="gene ID" value="nRc.2.0.1.g29340"/>
</dbReference>
<keyword evidence="1" id="KW-1185">Reference proteome</keyword>
<name>A0A915JSQ3_ROMCU</name>
<accession>A0A915JSQ3</accession>